<dbReference type="GO" id="GO:0022625">
    <property type="term" value="C:cytosolic large ribosomal subunit"/>
    <property type="evidence" value="ECO:0000318"/>
    <property type="project" value="GO_Central"/>
</dbReference>
<proteinExistence type="inferred from homology"/>
<keyword evidence="3 4" id="KW-0687">Ribonucleoprotein</keyword>
<dbReference type="Gramene" id="Solyc11g027773.1.1">
    <property type="protein sequence ID" value="Solyc11g027773.1.1"/>
    <property type="gene ID" value="Solyc11g027773.1"/>
</dbReference>
<dbReference type="AlphaFoldDB" id="A0A3Q7IU97"/>
<dbReference type="GO" id="GO:0002181">
    <property type="term" value="P:cytoplasmic translation"/>
    <property type="evidence" value="ECO:0000318"/>
    <property type="project" value="GO_Central"/>
</dbReference>
<dbReference type="GO" id="GO:0003735">
    <property type="term" value="F:structural constituent of ribosome"/>
    <property type="evidence" value="ECO:0000318"/>
    <property type="project" value="GO_Central"/>
</dbReference>
<evidence type="ECO:0000256" key="2">
    <source>
        <dbReference type="ARBA" id="ARBA00022980"/>
    </source>
</evidence>
<evidence type="ECO:0000256" key="1">
    <source>
        <dbReference type="ARBA" id="ARBA00010247"/>
    </source>
</evidence>
<name>A0A3Q7IU97_SOLLC</name>
<evidence type="ECO:0000256" key="3">
    <source>
        <dbReference type="ARBA" id="ARBA00023274"/>
    </source>
</evidence>
<reference evidence="6" key="1">
    <citation type="journal article" date="2012" name="Nature">
        <title>The tomato genome sequence provides insights into fleshy fruit evolution.</title>
        <authorList>
            <consortium name="Tomato Genome Consortium"/>
        </authorList>
    </citation>
    <scope>NUCLEOTIDE SEQUENCE [LARGE SCALE GENOMIC DNA]</scope>
    <source>
        <strain evidence="6">cv. Heinz 1706</strain>
    </source>
</reference>
<evidence type="ECO:0000256" key="5">
    <source>
        <dbReference type="SAM" id="MobiDB-lite"/>
    </source>
</evidence>
<dbReference type="InterPro" id="IPR002673">
    <property type="entry name" value="Ribosomal_eL29"/>
</dbReference>
<keyword evidence="7" id="KW-1185">Reference proteome</keyword>
<organism evidence="6">
    <name type="scientific">Solanum lycopersicum</name>
    <name type="common">Tomato</name>
    <name type="synonym">Lycopersicon esculentum</name>
    <dbReference type="NCBI Taxonomy" id="4081"/>
    <lineage>
        <taxon>Eukaryota</taxon>
        <taxon>Viridiplantae</taxon>
        <taxon>Streptophyta</taxon>
        <taxon>Embryophyta</taxon>
        <taxon>Tracheophyta</taxon>
        <taxon>Spermatophyta</taxon>
        <taxon>Magnoliopsida</taxon>
        <taxon>eudicotyledons</taxon>
        <taxon>Gunneridae</taxon>
        <taxon>Pentapetalae</taxon>
        <taxon>asterids</taxon>
        <taxon>lamiids</taxon>
        <taxon>Solanales</taxon>
        <taxon>Solanaceae</taxon>
        <taxon>Solanoideae</taxon>
        <taxon>Solaneae</taxon>
        <taxon>Solanum</taxon>
        <taxon>Solanum subgen. Lycopersicon</taxon>
    </lineage>
</organism>
<feature type="region of interest" description="Disordered" evidence="5">
    <location>
        <begin position="55"/>
        <end position="92"/>
    </location>
</feature>
<evidence type="ECO:0000256" key="4">
    <source>
        <dbReference type="RuleBase" id="RU364026"/>
    </source>
</evidence>
<dbReference type="InParanoid" id="A0A3Q7IU97"/>
<reference evidence="6" key="2">
    <citation type="submission" date="2019-01" db="UniProtKB">
        <authorList>
            <consortium name="EnsemblPlants"/>
        </authorList>
    </citation>
    <scope>IDENTIFICATION</scope>
    <source>
        <strain evidence="6">cv. Heinz 1706</strain>
    </source>
</reference>
<keyword evidence="2 4" id="KW-0689">Ribosomal protein</keyword>
<dbReference type="Proteomes" id="UP000004994">
    <property type="component" value="Chromosome 11"/>
</dbReference>
<comment type="similarity">
    <text evidence="1 4">Belongs to the eukaryotic ribosomal protein eL29 family.</text>
</comment>
<dbReference type="Gene3D" id="6.10.140.1730">
    <property type="match status" value="1"/>
</dbReference>
<protein>
    <recommendedName>
        <fullName evidence="4">60S ribosomal protein L29</fullName>
    </recommendedName>
</protein>
<evidence type="ECO:0000313" key="6">
    <source>
        <dbReference type="EnsemblPlants" id="Solyc11g027773.1.1"/>
    </source>
</evidence>
<sequence length="114" mass="12441">MGRPSFAEKAIVAAKAAAADVARLSQEMLPSKTEGLLGKSKKKWKVKESYCTHNQSYKAHRTGIKKPKSHRHSSTKGTQRTANKSIRQNGEKAVIYDPSASVGIQNGGALFRFV</sequence>
<dbReference type="EnsemblPlants" id="Solyc11g027773.1.1">
    <property type="protein sequence ID" value="Solyc11g027773.1.1"/>
    <property type="gene ID" value="Solyc11g027773.1"/>
</dbReference>
<accession>A0A3Q7IU97</accession>
<dbReference type="Pfam" id="PF01779">
    <property type="entry name" value="Ribosomal_L29e"/>
    <property type="match status" value="1"/>
</dbReference>
<feature type="compositionally biased region" description="Polar residues" evidence="5">
    <location>
        <begin position="75"/>
        <end position="88"/>
    </location>
</feature>
<feature type="compositionally biased region" description="Basic residues" evidence="5">
    <location>
        <begin position="58"/>
        <end position="74"/>
    </location>
</feature>
<evidence type="ECO:0000313" key="7">
    <source>
        <dbReference type="Proteomes" id="UP000004994"/>
    </source>
</evidence>